<dbReference type="InterPro" id="IPR036388">
    <property type="entry name" value="WH-like_DNA-bd_sf"/>
</dbReference>
<dbReference type="InterPro" id="IPR010248">
    <property type="entry name" value="His_ut_repres"/>
</dbReference>
<dbReference type="Pfam" id="PF00392">
    <property type="entry name" value="GntR"/>
    <property type="match status" value="1"/>
</dbReference>
<reference evidence="6 7" key="1">
    <citation type="submission" date="2020-08" db="EMBL/GenBank/DDBJ databases">
        <title>Genomic Encyclopedia of Type Strains, Phase IV (KMG-IV): sequencing the most valuable type-strain genomes for metagenomic binning, comparative biology and taxonomic classification.</title>
        <authorList>
            <person name="Goeker M."/>
        </authorList>
    </citation>
    <scope>NUCLEOTIDE SEQUENCE [LARGE SCALE GENOMIC DNA]</scope>
    <source>
        <strain evidence="6 7">DSM 5895</strain>
    </source>
</reference>
<dbReference type="InterPro" id="IPR000524">
    <property type="entry name" value="Tscrpt_reg_HTH_GntR"/>
</dbReference>
<dbReference type="Pfam" id="PF07702">
    <property type="entry name" value="UTRA"/>
    <property type="match status" value="1"/>
</dbReference>
<comment type="caution">
    <text evidence="6">The sequence shown here is derived from an EMBL/GenBank/DDBJ whole genome shotgun (WGS) entry which is preliminary data.</text>
</comment>
<dbReference type="Proteomes" id="UP000533469">
    <property type="component" value="Unassembled WGS sequence"/>
</dbReference>
<evidence type="ECO:0000256" key="2">
    <source>
        <dbReference type="ARBA" id="ARBA00023125"/>
    </source>
</evidence>
<dbReference type="Gene3D" id="3.40.1410.10">
    <property type="entry name" value="Chorismate lyase-like"/>
    <property type="match status" value="1"/>
</dbReference>
<keyword evidence="7" id="KW-1185">Reference proteome</keyword>
<evidence type="ECO:0000256" key="3">
    <source>
        <dbReference type="ARBA" id="ARBA00023163"/>
    </source>
</evidence>
<dbReference type="SUPFAM" id="SSF64288">
    <property type="entry name" value="Chorismate lyase-like"/>
    <property type="match status" value="1"/>
</dbReference>
<dbReference type="Gene3D" id="1.10.10.10">
    <property type="entry name" value="Winged helix-like DNA-binding domain superfamily/Winged helix DNA-binding domain"/>
    <property type="match status" value="1"/>
</dbReference>
<evidence type="ECO:0000313" key="6">
    <source>
        <dbReference type="EMBL" id="MBB3772906.1"/>
    </source>
</evidence>
<dbReference type="NCBIfam" id="TIGR02018">
    <property type="entry name" value="his_ut_repres"/>
    <property type="match status" value="1"/>
</dbReference>
<feature type="domain" description="HTH gntR-type" evidence="5">
    <location>
        <begin position="15"/>
        <end position="83"/>
    </location>
</feature>
<keyword evidence="3" id="KW-0804">Transcription</keyword>
<protein>
    <recommendedName>
        <fullName evidence="4">Histidine utilization repressor</fullName>
    </recommendedName>
</protein>
<dbReference type="SMART" id="SM00345">
    <property type="entry name" value="HTH_GNTR"/>
    <property type="match status" value="1"/>
</dbReference>
<dbReference type="InterPro" id="IPR011663">
    <property type="entry name" value="UTRA"/>
</dbReference>
<dbReference type="PROSITE" id="PS50949">
    <property type="entry name" value="HTH_GNTR"/>
    <property type="match status" value="1"/>
</dbReference>
<dbReference type="InterPro" id="IPR036390">
    <property type="entry name" value="WH_DNA-bd_sf"/>
</dbReference>
<dbReference type="SUPFAM" id="SSF46785">
    <property type="entry name" value="Winged helix' DNA-binding domain"/>
    <property type="match status" value="1"/>
</dbReference>
<keyword evidence="1" id="KW-0805">Transcription regulation</keyword>
<proteinExistence type="predicted"/>
<evidence type="ECO:0000259" key="5">
    <source>
        <dbReference type="PROSITE" id="PS50949"/>
    </source>
</evidence>
<dbReference type="GO" id="GO:0003677">
    <property type="term" value="F:DNA binding"/>
    <property type="evidence" value="ECO:0007669"/>
    <property type="project" value="UniProtKB-UniRule"/>
</dbReference>
<dbReference type="PANTHER" id="PTHR44846:SF16">
    <property type="entry name" value="TRANSCRIPTIONAL REGULATOR PHNF-RELATED"/>
    <property type="match status" value="1"/>
</dbReference>
<sequence>MPATLRPSPLAEPNQTLSHRIRTDLEAKILSGDWAPGHRIPFEHELMAQYGCARMTVNKVIAGLVAAGLIERRRRAGSFVAQPRIHSAVLRIPDLPVEIAARGEIYRYQLIARKRRPVRQDDPAGLADEEGVEVLELTCLHYANGRPLALEQRLISLSTVPGAAEVDFATIAPGSWLLQHVPWTEAEHRISARAATARVAEALGVAKGAACLCLERRTWRSGETVTHVRQLFRGDAYDLVARFSPQG</sequence>
<dbReference type="RefSeq" id="WP_343056235.1">
    <property type="nucleotide sequence ID" value="NZ_JACICD010000007.1"/>
</dbReference>
<accession>A0A839ZE20</accession>
<evidence type="ECO:0000256" key="4">
    <source>
        <dbReference type="NCBIfam" id="TIGR02018"/>
    </source>
</evidence>
<dbReference type="CDD" id="cd07377">
    <property type="entry name" value="WHTH_GntR"/>
    <property type="match status" value="1"/>
</dbReference>
<dbReference type="EMBL" id="JACICD010000007">
    <property type="protein sequence ID" value="MBB3772906.1"/>
    <property type="molecule type" value="Genomic_DNA"/>
</dbReference>
<dbReference type="GO" id="GO:0045892">
    <property type="term" value="P:negative regulation of DNA-templated transcription"/>
    <property type="evidence" value="ECO:0007669"/>
    <property type="project" value="UniProtKB-UniRule"/>
</dbReference>
<dbReference type="GO" id="GO:0003700">
    <property type="term" value="F:DNA-binding transcription factor activity"/>
    <property type="evidence" value="ECO:0007669"/>
    <property type="project" value="UniProtKB-UniRule"/>
</dbReference>
<dbReference type="SMART" id="SM00866">
    <property type="entry name" value="UTRA"/>
    <property type="match status" value="1"/>
</dbReference>
<dbReference type="AlphaFoldDB" id="A0A839ZE20"/>
<gene>
    <name evidence="6" type="ORF">FHS55_003531</name>
</gene>
<dbReference type="InterPro" id="IPR050679">
    <property type="entry name" value="Bact_HTH_transcr_reg"/>
</dbReference>
<evidence type="ECO:0000256" key="1">
    <source>
        <dbReference type="ARBA" id="ARBA00023015"/>
    </source>
</evidence>
<dbReference type="InterPro" id="IPR028978">
    <property type="entry name" value="Chorismate_lyase_/UTRA_dom_sf"/>
</dbReference>
<dbReference type="GO" id="GO:0006547">
    <property type="term" value="P:L-histidine metabolic process"/>
    <property type="evidence" value="ECO:0007669"/>
    <property type="project" value="UniProtKB-UniRule"/>
</dbReference>
<dbReference type="PANTHER" id="PTHR44846">
    <property type="entry name" value="MANNOSYL-D-GLYCERATE TRANSPORT/METABOLISM SYSTEM REPRESSOR MNGR-RELATED"/>
    <property type="match status" value="1"/>
</dbReference>
<organism evidence="6 7">
    <name type="scientific">Ancylobacter tetraedralis</name>
    <dbReference type="NCBI Taxonomy" id="217068"/>
    <lineage>
        <taxon>Bacteria</taxon>
        <taxon>Pseudomonadati</taxon>
        <taxon>Pseudomonadota</taxon>
        <taxon>Alphaproteobacteria</taxon>
        <taxon>Hyphomicrobiales</taxon>
        <taxon>Xanthobacteraceae</taxon>
        <taxon>Ancylobacter</taxon>
    </lineage>
</organism>
<keyword evidence="2" id="KW-0238">DNA-binding</keyword>
<name>A0A839ZE20_9HYPH</name>
<evidence type="ECO:0000313" key="7">
    <source>
        <dbReference type="Proteomes" id="UP000533469"/>
    </source>
</evidence>